<keyword evidence="1" id="KW-0175">Coiled coil</keyword>
<protein>
    <submittedName>
        <fullName evidence="3">Uncharacterized protein</fullName>
    </submittedName>
</protein>
<gene>
    <name evidence="3" type="ORF">Q3M24_10715</name>
</gene>
<feature type="region of interest" description="Disordered" evidence="2">
    <location>
        <begin position="93"/>
        <end position="118"/>
    </location>
</feature>
<dbReference type="EMBL" id="CP159373">
    <property type="protein sequence ID" value="XCN75172.1"/>
    <property type="molecule type" value="Genomic_DNA"/>
</dbReference>
<name>A0AAU8M1Z5_9BACT</name>
<reference evidence="3" key="1">
    <citation type="journal article" date="2024" name="Syst. Appl. Microbiol.">
        <title>First single-strain enrichments of Electrothrix cable bacteria, description of E. aestuarii sp. nov. and E. rattekaaiensis sp. nov., and proposal of a cable bacteria taxonomy following the rules of the SeqCode.</title>
        <authorList>
            <person name="Plum-Jensen L.E."/>
            <person name="Schramm A."/>
            <person name="Marshall I.P.G."/>
        </authorList>
    </citation>
    <scope>NUCLEOTIDE SEQUENCE</scope>
    <source>
        <strain evidence="3">Rat1</strain>
    </source>
</reference>
<feature type="compositionally biased region" description="Basic and acidic residues" evidence="2">
    <location>
        <begin position="105"/>
        <end position="118"/>
    </location>
</feature>
<evidence type="ECO:0000256" key="2">
    <source>
        <dbReference type="SAM" id="MobiDB-lite"/>
    </source>
</evidence>
<dbReference type="KEGG" id="eaj:Q3M24_10715"/>
<evidence type="ECO:0000256" key="1">
    <source>
        <dbReference type="SAM" id="Coils"/>
    </source>
</evidence>
<organism evidence="3">
    <name type="scientific">Candidatus Electrothrix aestuarii</name>
    <dbReference type="NCBI Taxonomy" id="3062594"/>
    <lineage>
        <taxon>Bacteria</taxon>
        <taxon>Pseudomonadati</taxon>
        <taxon>Thermodesulfobacteriota</taxon>
        <taxon>Desulfobulbia</taxon>
        <taxon>Desulfobulbales</taxon>
        <taxon>Desulfobulbaceae</taxon>
        <taxon>Candidatus Electrothrix</taxon>
    </lineage>
</organism>
<feature type="coiled-coil region" evidence="1">
    <location>
        <begin position="36"/>
        <end position="73"/>
    </location>
</feature>
<evidence type="ECO:0000313" key="3">
    <source>
        <dbReference type="EMBL" id="XCN75172.1"/>
    </source>
</evidence>
<dbReference type="AlphaFoldDB" id="A0AAU8M1Z5"/>
<proteinExistence type="predicted"/>
<reference evidence="3" key="2">
    <citation type="submission" date="2024-06" db="EMBL/GenBank/DDBJ databases">
        <authorList>
            <person name="Plum-Jensen L.E."/>
            <person name="Schramm A."/>
            <person name="Marshall I.P.G."/>
        </authorList>
    </citation>
    <scope>NUCLEOTIDE SEQUENCE</scope>
    <source>
        <strain evidence="3">Rat1</strain>
    </source>
</reference>
<sequence>MAYKRRASQVIADARQRATNLKSIDPKLDLGGGLTVAAFEDEIDEVQTTLEQYNTLLAQADAVLNKLNDQEKKLGTKSGRMLAGVGVRYGKDSSEYEMAGGTRTSEIKRGRKKEEPEE</sequence>
<accession>A0AAU8M1Z5</accession>